<dbReference type="InterPro" id="IPR016181">
    <property type="entry name" value="Acyl_CoA_acyltransferase"/>
</dbReference>
<dbReference type="InterPro" id="IPR000182">
    <property type="entry name" value="GNAT_dom"/>
</dbReference>
<dbReference type="CDD" id="cd04301">
    <property type="entry name" value="NAT_SF"/>
    <property type="match status" value="1"/>
</dbReference>
<evidence type="ECO:0000256" key="5">
    <source>
        <dbReference type="SAM" id="MobiDB-lite"/>
    </source>
</evidence>
<feature type="binding site" evidence="4">
    <location>
        <position position="229"/>
    </location>
    <ligand>
        <name>1D-myo-inositol 2-(L-cysteinylamino)-2-deoxy-alpha-D-glucopyranoside</name>
        <dbReference type="ChEBI" id="CHEBI:58887"/>
    </ligand>
</feature>
<feature type="binding site" evidence="4">
    <location>
        <begin position="77"/>
        <end position="79"/>
    </location>
    <ligand>
        <name>acetyl-CoA</name>
        <dbReference type="ChEBI" id="CHEBI:57288"/>
        <label>1</label>
    </ligand>
</feature>
<dbReference type="Pfam" id="PF00583">
    <property type="entry name" value="Acetyltransf_1"/>
    <property type="match status" value="1"/>
</dbReference>
<evidence type="ECO:0000313" key="8">
    <source>
        <dbReference type="Proteomes" id="UP000231693"/>
    </source>
</evidence>
<dbReference type="AlphaFoldDB" id="A0A2M9D0D0"/>
<feature type="compositionally biased region" description="Low complexity" evidence="5">
    <location>
        <begin position="313"/>
        <end position="331"/>
    </location>
</feature>
<name>A0A2M9D0D0_9CELL</name>
<dbReference type="PANTHER" id="PTHR43617">
    <property type="entry name" value="L-AMINO ACID N-ACETYLTRANSFERASE"/>
    <property type="match status" value="1"/>
</dbReference>
<gene>
    <name evidence="4" type="primary">mshD</name>
    <name evidence="7" type="ORF">CLV28_0784</name>
</gene>
<feature type="binding site" evidence="4">
    <location>
        <begin position="250"/>
        <end position="252"/>
    </location>
    <ligand>
        <name>acetyl-CoA</name>
        <dbReference type="ChEBI" id="CHEBI:57288"/>
        <label>2</label>
    </ligand>
</feature>
<dbReference type="Gene3D" id="3.40.630.30">
    <property type="match status" value="1"/>
</dbReference>
<feature type="binding site" evidence="4">
    <location>
        <position position="283"/>
    </location>
    <ligand>
        <name>1D-myo-inositol 2-(L-cysteinylamino)-2-deoxy-alpha-D-glucopyranoside</name>
        <dbReference type="ChEBI" id="CHEBI:58887"/>
    </ligand>
</feature>
<comment type="caution">
    <text evidence="4">Lacks conserved residue(s) required for the propagation of feature annotation.</text>
</comment>
<keyword evidence="3 4" id="KW-0012">Acyltransferase</keyword>
<evidence type="ECO:0000256" key="4">
    <source>
        <dbReference type="HAMAP-Rule" id="MF_01698"/>
    </source>
</evidence>
<comment type="similarity">
    <text evidence="4">Belongs to the acetyltransferase family. MshD subfamily.</text>
</comment>
<feature type="binding site" evidence="4">
    <location>
        <position position="36"/>
    </location>
    <ligand>
        <name>1D-myo-inositol 2-(L-cysteinylamino)-2-deoxy-alpha-D-glucopyranoside</name>
        <dbReference type="ChEBI" id="CHEBI:58887"/>
    </ligand>
</feature>
<keyword evidence="2 4" id="KW-0677">Repeat</keyword>
<feature type="binding site" evidence="4">
    <location>
        <position position="189"/>
    </location>
    <ligand>
        <name>1D-myo-inositol 2-(L-cysteinylamino)-2-deoxy-alpha-D-glucopyranoside</name>
        <dbReference type="ChEBI" id="CHEBI:58887"/>
    </ligand>
</feature>
<comment type="catalytic activity">
    <reaction evidence="4">
        <text>1D-myo-inositol 2-(L-cysteinylamino)-2-deoxy-alpha-D-glucopyranoside + acetyl-CoA = mycothiol + CoA + H(+)</text>
        <dbReference type="Rhea" id="RHEA:26172"/>
        <dbReference type="ChEBI" id="CHEBI:15378"/>
        <dbReference type="ChEBI" id="CHEBI:16768"/>
        <dbReference type="ChEBI" id="CHEBI:57287"/>
        <dbReference type="ChEBI" id="CHEBI:57288"/>
        <dbReference type="ChEBI" id="CHEBI:58887"/>
        <dbReference type="EC" id="2.3.1.189"/>
    </reaction>
</comment>
<evidence type="ECO:0000256" key="2">
    <source>
        <dbReference type="ARBA" id="ARBA00022737"/>
    </source>
</evidence>
<proteinExistence type="inferred from homology"/>
<sequence length="331" mass="34902">MPLALDIGPLDAPTAAQVRALADAAERADGVAPLSEQPLLRLGTDSELLTHVVVRSAGQVVGYAQVDRGGDDASAEIVVHPEHRRRGTGRTLLRTAVRDARLPAYSGTPGQHGKALHVWAHGDLPPAQGLAAAEGLVVVRELLRLGLDLAPDRPRPQVPPGYVVRPFVPGADDAAWLALNARAFAHHPEQGRTTLDDLRARQHEDWFDASGFWLLERADGTLAGFHWTKVPAGQTPAPDGRVPEGEVYVVGVDPDAQGQGLGAVLTEVGLAHLARTCVRAVLYVDGDNTAAVRTYERAGFARDAVDVQYGPATTTGGSDTHSSSTGATMGL</sequence>
<dbReference type="RefSeq" id="WP_100421922.1">
    <property type="nucleotide sequence ID" value="NZ_BOOX01000003.1"/>
</dbReference>
<comment type="caution">
    <text evidence="7">The sequence shown here is derived from an EMBL/GenBank/DDBJ whole genome shotgun (WGS) entry which is preliminary data.</text>
</comment>
<evidence type="ECO:0000256" key="1">
    <source>
        <dbReference type="ARBA" id="ARBA00022679"/>
    </source>
</evidence>
<accession>A0A2M9D0D0</accession>
<dbReference type="PIRSF" id="PIRSF021524">
    <property type="entry name" value="MSH_acetyltransferase"/>
    <property type="match status" value="1"/>
</dbReference>
<dbReference type="HAMAP" id="MF_01698">
    <property type="entry name" value="MshD"/>
    <property type="match status" value="1"/>
</dbReference>
<evidence type="ECO:0000259" key="6">
    <source>
        <dbReference type="PROSITE" id="PS51186"/>
    </source>
</evidence>
<feature type="region of interest" description="Disordered" evidence="5">
    <location>
        <begin position="311"/>
        <end position="331"/>
    </location>
</feature>
<dbReference type="SUPFAM" id="SSF55729">
    <property type="entry name" value="Acyl-CoA N-acyltransferases (Nat)"/>
    <property type="match status" value="1"/>
</dbReference>
<dbReference type="GO" id="GO:0010125">
    <property type="term" value="P:mycothiol biosynthetic process"/>
    <property type="evidence" value="ECO:0007669"/>
    <property type="project" value="UniProtKB-UniRule"/>
</dbReference>
<dbReference type="PROSITE" id="PS51186">
    <property type="entry name" value="GNAT"/>
    <property type="match status" value="2"/>
</dbReference>
<dbReference type="NCBIfam" id="TIGR03448">
    <property type="entry name" value="mycothiol_MshD"/>
    <property type="match status" value="1"/>
</dbReference>
<dbReference type="GO" id="GO:0008999">
    <property type="term" value="F:protein-N-terminal-alanine acetyltransferase activity"/>
    <property type="evidence" value="ECO:0007669"/>
    <property type="project" value="TreeGrafter"/>
</dbReference>
<comment type="subunit">
    <text evidence="4">Monomer.</text>
</comment>
<dbReference type="EMBL" id="PGFE01000001">
    <property type="protein sequence ID" value="PJJ77563.1"/>
    <property type="molecule type" value="Genomic_DNA"/>
</dbReference>
<keyword evidence="8" id="KW-1185">Reference proteome</keyword>
<keyword evidence="1 4" id="KW-0808">Transferase</keyword>
<organism evidence="7 8">
    <name type="scientific">Sediminihabitans luteus</name>
    <dbReference type="NCBI Taxonomy" id="1138585"/>
    <lineage>
        <taxon>Bacteria</taxon>
        <taxon>Bacillati</taxon>
        <taxon>Actinomycetota</taxon>
        <taxon>Actinomycetes</taxon>
        <taxon>Micrococcales</taxon>
        <taxon>Cellulomonadaceae</taxon>
        <taxon>Sediminihabitans</taxon>
    </lineage>
</organism>
<dbReference type="OrthoDB" id="3208058at2"/>
<evidence type="ECO:0000313" key="7">
    <source>
        <dbReference type="EMBL" id="PJJ77563.1"/>
    </source>
</evidence>
<protein>
    <recommendedName>
        <fullName evidence="4">Mycothiol acetyltransferase</fullName>
        <shortName evidence="4">MSH acetyltransferase</shortName>
        <ecNumber evidence="4">2.3.1.189</ecNumber>
    </recommendedName>
    <alternativeName>
        <fullName evidence="4">Mycothiol synthase</fullName>
    </alternativeName>
</protein>
<reference evidence="7 8" key="1">
    <citation type="submission" date="2017-11" db="EMBL/GenBank/DDBJ databases">
        <title>Genomic Encyclopedia of Archaeal and Bacterial Type Strains, Phase II (KMG-II): From Individual Species to Whole Genera.</title>
        <authorList>
            <person name="Goeker M."/>
        </authorList>
    </citation>
    <scope>NUCLEOTIDE SEQUENCE [LARGE SCALE GENOMIC DNA]</scope>
    <source>
        <strain evidence="7 8">DSM 25478</strain>
    </source>
</reference>
<comment type="function">
    <text evidence="4">Catalyzes the transfer of acetyl from acetyl-CoA to desacetylmycothiol (Cys-GlcN-Ins) to form mycothiol.</text>
</comment>
<dbReference type="InterPro" id="IPR017813">
    <property type="entry name" value="Mycothiol_AcTrfase"/>
</dbReference>
<feature type="domain" description="N-acetyltransferase" evidence="6">
    <location>
        <begin position="5"/>
        <end position="169"/>
    </location>
</feature>
<dbReference type="Pfam" id="PF13508">
    <property type="entry name" value="Acetyltransf_7"/>
    <property type="match status" value="1"/>
</dbReference>
<dbReference type="InterPro" id="IPR050276">
    <property type="entry name" value="MshD_Acetyltransferase"/>
</dbReference>
<feature type="binding site" evidence="4">
    <location>
        <position position="246"/>
    </location>
    <ligand>
        <name>1D-myo-inositol 2-(L-cysteinylamino)-2-deoxy-alpha-D-glucopyranoside</name>
        <dbReference type="ChEBI" id="CHEBI:58887"/>
    </ligand>
</feature>
<dbReference type="PANTHER" id="PTHR43617:SF31">
    <property type="entry name" value="MYCOTHIOL ACETYLTRANSFERASE"/>
    <property type="match status" value="1"/>
</dbReference>
<feature type="domain" description="N-acetyltransferase" evidence="6">
    <location>
        <begin position="162"/>
        <end position="331"/>
    </location>
</feature>
<dbReference type="Proteomes" id="UP000231693">
    <property type="component" value="Unassembled WGS sequence"/>
</dbReference>
<evidence type="ECO:0000256" key="3">
    <source>
        <dbReference type="ARBA" id="ARBA00023315"/>
    </source>
</evidence>
<dbReference type="EC" id="2.3.1.189" evidence="4"/>
<feature type="binding site" evidence="4">
    <location>
        <begin position="288"/>
        <end position="293"/>
    </location>
    <ligand>
        <name>acetyl-CoA</name>
        <dbReference type="ChEBI" id="CHEBI:57288"/>
        <label>2</label>
    </ligand>
</feature>
<dbReference type="GO" id="GO:0035447">
    <property type="term" value="F:mycothiol synthase activity"/>
    <property type="evidence" value="ECO:0007669"/>
    <property type="project" value="UniProtKB-UniRule"/>
</dbReference>